<dbReference type="Proteomes" id="UP000015104">
    <property type="component" value="Unassembled WGS sequence"/>
</dbReference>
<evidence type="ECO:0000256" key="1">
    <source>
        <dbReference type="SAM" id="MobiDB-lite"/>
    </source>
</evidence>
<proteinExistence type="predicted"/>
<feature type="compositionally biased region" description="Low complexity" evidence="1">
    <location>
        <begin position="43"/>
        <end position="54"/>
    </location>
</feature>
<accession>T1KEN5</accession>
<dbReference type="AlphaFoldDB" id="T1KEN5"/>
<feature type="region of interest" description="Disordered" evidence="1">
    <location>
        <begin position="43"/>
        <end position="63"/>
    </location>
</feature>
<gene>
    <name evidence="2" type="primary">107363608</name>
</gene>
<reference evidence="3" key="1">
    <citation type="submission" date="2011-08" db="EMBL/GenBank/DDBJ databases">
        <authorList>
            <person name="Rombauts S."/>
        </authorList>
    </citation>
    <scope>NUCLEOTIDE SEQUENCE</scope>
    <source>
        <strain evidence="3">London</strain>
    </source>
</reference>
<sequence length="363" mass="40782">MLSGRSAKKALIKPLPPGLFTKSSFKRTSNNSFSGFDNLIVASTPPSKSTPRSSLAENKQEQSIDSIEDYTIVESDGDDEVFQDTTERRVSLNSTVKRSSTSATKLSSLLASSPLNFVQKRKRKPVTPSTPVDSVKSGSLKLDGIDESSPVKKAKCAQFADQSTIFINRWKRLDKKSPHQKTREVNIPNNTTLVDQMKALIEKERNIRTVWRHSVTSQLKNKFKETINGKETLTMRLSNFICQFHVGFANGEIIEASIKQNYKVGDTVSLIFPSILCESMGFSNGTIVQFVSPWSVIMIRNQRFIINPFWIAVIERCTLKNEKKKSDDKEETLVTWSCPCQESFGNIDPLECNRAYSQNVGFC</sequence>
<protein>
    <submittedName>
        <fullName evidence="2">Uncharacterized protein</fullName>
    </submittedName>
</protein>
<organism evidence="2 3">
    <name type="scientific">Tetranychus urticae</name>
    <name type="common">Two-spotted spider mite</name>
    <dbReference type="NCBI Taxonomy" id="32264"/>
    <lineage>
        <taxon>Eukaryota</taxon>
        <taxon>Metazoa</taxon>
        <taxon>Ecdysozoa</taxon>
        <taxon>Arthropoda</taxon>
        <taxon>Chelicerata</taxon>
        <taxon>Arachnida</taxon>
        <taxon>Acari</taxon>
        <taxon>Acariformes</taxon>
        <taxon>Trombidiformes</taxon>
        <taxon>Prostigmata</taxon>
        <taxon>Eleutherengona</taxon>
        <taxon>Raphignathae</taxon>
        <taxon>Tetranychoidea</taxon>
        <taxon>Tetranychidae</taxon>
        <taxon>Tetranychus</taxon>
    </lineage>
</organism>
<dbReference type="KEGG" id="tut:107363608"/>
<dbReference type="EnsemblMetazoa" id="tetur10g00170.1">
    <property type="protein sequence ID" value="tetur10g00170.1"/>
    <property type="gene ID" value="tetur10g00170"/>
</dbReference>
<dbReference type="OrthoDB" id="10484272at2759"/>
<evidence type="ECO:0000313" key="2">
    <source>
        <dbReference type="EnsemblMetazoa" id="tetur10g00170.1"/>
    </source>
</evidence>
<dbReference type="OMA" id="WRHSVTS"/>
<reference evidence="2" key="2">
    <citation type="submission" date="2015-06" db="UniProtKB">
        <authorList>
            <consortium name="EnsemblMetazoa"/>
        </authorList>
    </citation>
    <scope>IDENTIFICATION</scope>
</reference>
<name>T1KEN5_TETUR</name>
<dbReference type="HOGENOM" id="CLU_763608_0_0_1"/>
<dbReference type="EMBL" id="CAEY01000028">
    <property type="status" value="NOT_ANNOTATED_CDS"/>
    <property type="molecule type" value="Genomic_DNA"/>
</dbReference>
<evidence type="ECO:0000313" key="3">
    <source>
        <dbReference type="Proteomes" id="UP000015104"/>
    </source>
</evidence>
<keyword evidence="3" id="KW-1185">Reference proteome</keyword>